<organism evidence="2 3">
    <name type="scientific">Flavobacterium columnare</name>
    <dbReference type="NCBI Taxonomy" id="996"/>
    <lineage>
        <taxon>Bacteria</taxon>
        <taxon>Pseudomonadati</taxon>
        <taxon>Bacteroidota</taxon>
        <taxon>Flavobacteriia</taxon>
        <taxon>Flavobacteriales</taxon>
        <taxon>Flavobacteriaceae</taxon>
        <taxon>Flavobacterium</taxon>
    </lineage>
</organism>
<dbReference type="Proteomes" id="UP000304840">
    <property type="component" value="Chromosome"/>
</dbReference>
<dbReference type="AlphaFoldDB" id="A0AAI8GAF7"/>
<dbReference type="PANTHER" id="PTHR36974">
    <property type="entry name" value="MEMBRANE PROTEIN-RELATED"/>
    <property type="match status" value="1"/>
</dbReference>
<proteinExistence type="predicted"/>
<evidence type="ECO:0000256" key="1">
    <source>
        <dbReference type="SAM" id="Phobius"/>
    </source>
</evidence>
<reference evidence="3" key="1">
    <citation type="submission" date="2016-03" db="EMBL/GenBank/DDBJ databases">
        <title>Flavobacterium columnare strain B185, complete genome.</title>
        <authorList>
            <person name="Sundberg L.-R."/>
            <person name="Papponen P."/>
            <person name="Laanto E."/>
        </authorList>
    </citation>
    <scope>NUCLEOTIDE SEQUENCE [LARGE SCALE GENOMIC DNA]</scope>
    <source>
        <strain evidence="3">B185</strain>
    </source>
</reference>
<name>A0AAI8GAF7_9FLAO</name>
<evidence type="ECO:0000313" key="3">
    <source>
        <dbReference type="Proteomes" id="UP000304840"/>
    </source>
</evidence>
<keyword evidence="1" id="KW-1133">Transmembrane helix</keyword>
<keyword evidence="1" id="KW-0472">Membrane</keyword>
<dbReference type="GeneID" id="60759898"/>
<dbReference type="PANTHER" id="PTHR36974:SF1">
    <property type="entry name" value="DOXX FAMILY MEMBRANE PROTEIN"/>
    <property type="match status" value="1"/>
</dbReference>
<sequence length="136" mass="15680">MNQFKSISFIILRYLLAIFMVNAGIQHFIKANFYVPFVPDFLPFKDFIILGSGVLELGLGLLLFFKNDLAKYAGLGIFLLMLVFLPIHIKDVFVENPSIGSHKLAIIRLPIQFIFLAWSWAIWKYLNKQKEISVNN</sequence>
<keyword evidence="1" id="KW-0812">Transmembrane</keyword>
<dbReference type="EMBL" id="CP010992">
    <property type="protein sequence ID" value="AMO19481.1"/>
    <property type="molecule type" value="Genomic_DNA"/>
</dbReference>
<feature type="transmembrane region" description="Helical" evidence="1">
    <location>
        <begin position="47"/>
        <end position="65"/>
    </location>
</feature>
<feature type="transmembrane region" description="Helical" evidence="1">
    <location>
        <begin position="72"/>
        <end position="89"/>
    </location>
</feature>
<gene>
    <name evidence="2" type="ORF">UN65_03205</name>
</gene>
<feature type="transmembrane region" description="Helical" evidence="1">
    <location>
        <begin position="109"/>
        <end position="126"/>
    </location>
</feature>
<evidence type="ECO:0000313" key="2">
    <source>
        <dbReference type="EMBL" id="AMO19481.1"/>
    </source>
</evidence>
<dbReference type="RefSeq" id="WP_041253150.1">
    <property type="nucleotide sequence ID" value="NZ_CP010992.1"/>
</dbReference>
<protein>
    <recommendedName>
        <fullName evidence="4">DoxX family membrane protein</fullName>
    </recommendedName>
</protein>
<reference evidence="2 3" key="2">
    <citation type="submission" date="2019-05" db="EMBL/GenBank/DDBJ databases">
        <authorList>
            <person name="Ravantti J.J."/>
        </authorList>
    </citation>
    <scope>NUCLEOTIDE SEQUENCE [LARGE SCALE GENOMIC DNA]</scope>
    <source>
        <strain evidence="2 3">B185</strain>
    </source>
</reference>
<accession>A0AAI8GAF7</accession>
<evidence type="ECO:0008006" key="4">
    <source>
        <dbReference type="Google" id="ProtNLM"/>
    </source>
</evidence>